<feature type="region of interest" description="Disordered" evidence="16">
    <location>
        <begin position="534"/>
        <end position="573"/>
    </location>
</feature>
<dbReference type="InParanoid" id="G3APX6"/>
<evidence type="ECO:0000256" key="16">
    <source>
        <dbReference type="SAM" id="MobiDB-lite"/>
    </source>
</evidence>
<comment type="similarity">
    <text evidence="3">Belongs to the ALS family.</text>
</comment>
<dbReference type="Pfam" id="PF11766">
    <property type="entry name" value="Candida_ALS_N"/>
    <property type="match status" value="1"/>
</dbReference>
<dbReference type="GO" id="GO:0098552">
    <property type="term" value="C:side of membrane"/>
    <property type="evidence" value="ECO:0007669"/>
    <property type="project" value="UniProtKB-KW"/>
</dbReference>
<dbReference type="InterPro" id="IPR043063">
    <property type="entry name" value="Agglutinin-like_N_N2"/>
</dbReference>
<feature type="compositionally biased region" description="Polar residues" evidence="16">
    <location>
        <begin position="389"/>
        <end position="398"/>
    </location>
</feature>
<evidence type="ECO:0000256" key="7">
    <source>
        <dbReference type="ARBA" id="ARBA00022622"/>
    </source>
</evidence>
<protein>
    <recommendedName>
        <fullName evidence="18">Agglutinin-like protein N-terminal domain-containing protein</fullName>
    </recommendedName>
</protein>
<dbReference type="HOGENOM" id="CLU_031316_2_0_1"/>
<keyword evidence="13" id="KW-1015">Disulfide bond</keyword>
<dbReference type="PANTHER" id="PTHR33793:SF2">
    <property type="entry name" value="AGGLUTININ-LIKE PROTEIN 6"/>
    <property type="match status" value="1"/>
</dbReference>
<evidence type="ECO:0000256" key="10">
    <source>
        <dbReference type="ARBA" id="ARBA00022889"/>
    </source>
</evidence>
<evidence type="ECO:0000256" key="15">
    <source>
        <dbReference type="ARBA" id="ARBA00023288"/>
    </source>
</evidence>
<dbReference type="GO" id="GO:0007155">
    <property type="term" value="P:cell adhesion"/>
    <property type="evidence" value="ECO:0007669"/>
    <property type="project" value="UniProtKB-KW"/>
</dbReference>
<dbReference type="InterPro" id="IPR033504">
    <property type="entry name" value="ALS"/>
</dbReference>
<dbReference type="PANTHER" id="PTHR33793">
    <property type="entry name" value="ALPHA-AGGLUTININ"/>
    <property type="match status" value="1"/>
</dbReference>
<keyword evidence="11" id="KW-0843">Virulence</keyword>
<dbReference type="FunCoup" id="G3APX6">
    <property type="interactions" value="27"/>
</dbReference>
<reference evidence="19 20" key="1">
    <citation type="journal article" date="2011" name="Proc. Natl. Acad. Sci. U.S.A.">
        <title>Comparative genomics of xylose-fermenting fungi for enhanced biofuel production.</title>
        <authorList>
            <person name="Wohlbach D.J."/>
            <person name="Kuo A."/>
            <person name="Sato T.K."/>
            <person name="Potts K.M."/>
            <person name="Salamov A.A."/>
            <person name="LaButti K.M."/>
            <person name="Sun H."/>
            <person name="Clum A."/>
            <person name="Pangilinan J.L."/>
            <person name="Lindquist E.A."/>
            <person name="Lucas S."/>
            <person name="Lapidus A."/>
            <person name="Jin M."/>
            <person name="Gunawan C."/>
            <person name="Balan V."/>
            <person name="Dale B.E."/>
            <person name="Jeffries T.W."/>
            <person name="Zinkel R."/>
            <person name="Barry K.W."/>
            <person name="Grigoriev I.V."/>
            <person name="Gasch A.P."/>
        </authorList>
    </citation>
    <scope>NUCLEOTIDE SEQUENCE [LARGE SCALE GENOMIC DNA]</scope>
    <source>
        <strain evidence="20">NRRL Y-27907 / 11-Y1</strain>
    </source>
</reference>
<feature type="domain" description="Agglutinin-like protein N-terminal" evidence="18">
    <location>
        <begin position="50"/>
        <end position="299"/>
    </location>
</feature>
<feature type="chain" id="PRO_5003442533" description="Agglutinin-like protein N-terminal domain-containing protein" evidence="17">
    <location>
        <begin position="18"/>
        <end position="608"/>
    </location>
</feature>
<dbReference type="InterPro" id="IPR024672">
    <property type="entry name" value="Agglutinin-like_N"/>
</dbReference>
<keyword evidence="7" id="KW-0336">GPI-anchor</keyword>
<proteinExistence type="inferred from homology"/>
<dbReference type="AlphaFoldDB" id="G3APX6"/>
<dbReference type="GO" id="GO:0044403">
    <property type="term" value="P:biological process involved in symbiotic interaction"/>
    <property type="evidence" value="ECO:0007669"/>
    <property type="project" value="UniProtKB-ARBA"/>
</dbReference>
<name>G3APX6_SPAPN</name>
<evidence type="ECO:0000256" key="3">
    <source>
        <dbReference type="ARBA" id="ARBA00007021"/>
    </source>
</evidence>
<keyword evidence="8 17" id="KW-0732">Signal</keyword>
<evidence type="ECO:0000256" key="14">
    <source>
        <dbReference type="ARBA" id="ARBA00023180"/>
    </source>
</evidence>
<organism evidence="20">
    <name type="scientific">Spathaspora passalidarum (strain NRRL Y-27907 / 11-Y1)</name>
    <dbReference type="NCBI Taxonomy" id="619300"/>
    <lineage>
        <taxon>Eukaryota</taxon>
        <taxon>Fungi</taxon>
        <taxon>Dikarya</taxon>
        <taxon>Ascomycota</taxon>
        <taxon>Saccharomycotina</taxon>
        <taxon>Pichiomycetes</taxon>
        <taxon>Debaryomycetaceae</taxon>
        <taxon>Spathaspora</taxon>
    </lineage>
</organism>
<keyword evidence="10" id="KW-0130">Cell adhesion</keyword>
<evidence type="ECO:0000313" key="19">
    <source>
        <dbReference type="EMBL" id="EGW32297.1"/>
    </source>
</evidence>
<dbReference type="Pfam" id="PF05792">
    <property type="entry name" value="Candida_ALS"/>
    <property type="match status" value="5"/>
</dbReference>
<dbReference type="Gene3D" id="2.60.40.2430">
    <property type="entry name" value="Agglutinin-like protein, N-terminal domain, N2 subdomain"/>
    <property type="match status" value="1"/>
</dbReference>
<dbReference type="InterPro" id="IPR011252">
    <property type="entry name" value="Fibrogen-bd_dom1"/>
</dbReference>
<evidence type="ECO:0000256" key="8">
    <source>
        <dbReference type="ARBA" id="ARBA00022729"/>
    </source>
</evidence>
<feature type="region of interest" description="Disordered" evidence="16">
    <location>
        <begin position="383"/>
        <end position="407"/>
    </location>
</feature>
<dbReference type="GO" id="GO:0005886">
    <property type="term" value="C:plasma membrane"/>
    <property type="evidence" value="ECO:0007669"/>
    <property type="project" value="UniProtKB-SubCell"/>
</dbReference>
<dbReference type="SMART" id="SM01056">
    <property type="entry name" value="Candida_ALS_N"/>
    <property type="match status" value="1"/>
</dbReference>
<dbReference type="InterPro" id="IPR008440">
    <property type="entry name" value="Agglutinin-like_ALS_rpt"/>
</dbReference>
<evidence type="ECO:0000259" key="18">
    <source>
        <dbReference type="SMART" id="SM01056"/>
    </source>
</evidence>
<dbReference type="RefSeq" id="XP_007375573.1">
    <property type="nucleotide sequence ID" value="XM_007375511.1"/>
</dbReference>
<evidence type="ECO:0000256" key="6">
    <source>
        <dbReference type="ARBA" id="ARBA00022525"/>
    </source>
</evidence>
<evidence type="ECO:0000256" key="17">
    <source>
        <dbReference type="SAM" id="SignalP"/>
    </source>
</evidence>
<keyword evidence="14" id="KW-0325">Glycoprotein</keyword>
<feature type="signal peptide" evidence="17">
    <location>
        <begin position="1"/>
        <end position="17"/>
    </location>
</feature>
<dbReference type="Gene3D" id="2.60.40.1280">
    <property type="match status" value="1"/>
</dbReference>
<evidence type="ECO:0000256" key="5">
    <source>
        <dbReference type="ARBA" id="ARBA00022512"/>
    </source>
</evidence>
<dbReference type="GeneID" id="18870941"/>
<comment type="subcellular location">
    <subcellularLocation>
        <location evidence="2">Cell membrane</location>
        <topology evidence="2">Lipid-anchor</topology>
        <topology evidence="2">GPI-anchor</topology>
    </subcellularLocation>
    <subcellularLocation>
        <location evidence="1">Secreted</location>
        <location evidence="1">Cell wall</location>
    </subcellularLocation>
</comment>
<dbReference type="Proteomes" id="UP000000709">
    <property type="component" value="Unassembled WGS sequence"/>
</dbReference>
<sequence length="608" mass="65305">MISYLILVTFSLSITLSKQITGVFTSFDSLEWEGKGEPMPAYPTWWASLSWEIDGSIMNSGDTFTLHMPCVFKFATSEDQLDLVTVNPDTGNPITYAACNLISGDVVVSFSELQCILSEEVQASTHVFGSLNVPIIFNIGFAGSNVDLVCASMFQKGTNMISFSDGDTIISTEAEFGQGRTQMFRESSVLNKAELILVHDNFDLCGEGLSLLGLVMEFETPGGRFDCNSMGVGITNELNAWGAPTTFEKLLEPIPICDNTLFAYDFRRGVPPGFPFIYISVKLPNRQPYFITLSTIYNCDGGGDAYRTTSSISGTYANDDPGPDVDAVDLVTQTYTGSSTQVSTVTFDPNLDRTMTIIVQVPVPTVTETSTYDGKTTSYTTITAEPGSTEPNTSTTRTDVPPDLAPTTVTETRTWTDSTTHVTTVSFDSDVDKTMTIIVEVPVPTMTITKTYDGYTVSYSTLTAEPGLTAIIIEYFPAKSGSPAEDDPDKITETRTRTWTGSTTRSSTLPYNPDVDVTITVILEVPSTTVIATDKGSGTTTSGIQHDPIGGGKTDDKTTGRGTVRESSTSSVKGGSVTVMEAGVGSLLTTSSLAILLSNVVNLVVLIF</sequence>
<dbReference type="EMBL" id="GL996502">
    <property type="protein sequence ID" value="EGW32297.1"/>
    <property type="molecule type" value="Genomic_DNA"/>
</dbReference>
<evidence type="ECO:0000256" key="13">
    <source>
        <dbReference type="ARBA" id="ARBA00023157"/>
    </source>
</evidence>
<dbReference type="OrthoDB" id="3981162at2759"/>
<keyword evidence="12" id="KW-0472">Membrane</keyword>
<keyword evidence="5" id="KW-0134">Cell wall</keyword>
<evidence type="ECO:0000313" key="20">
    <source>
        <dbReference type="Proteomes" id="UP000000709"/>
    </source>
</evidence>
<dbReference type="eggNOG" id="ENOG502QPQC">
    <property type="taxonomic scope" value="Eukaryota"/>
</dbReference>
<accession>G3APX6</accession>
<feature type="compositionally biased region" description="Polar residues" evidence="16">
    <location>
        <begin position="534"/>
        <end position="544"/>
    </location>
</feature>
<keyword evidence="4" id="KW-1003">Cell membrane</keyword>
<dbReference type="SUPFAM" id="SSF49401">
    <property type="entry name" value="Bacterial adhesins"/>
    <property type="match status" value="1"/>
</dbReference>
<gene>
    <name evidence="19" type="ORF">SPAPADRAFT_153035</name>
</gene>
<keyword evidence="9" id="KW-0677">Repeat</keyword>
<evidence type="ECO:0000256" key="9">
    <source>
        <dbReference type="ARBA" id="ARBA00022737"/>
    </source>
</evidence>
<keyword evidence="15" id="KW-0449">Lipoprotein</keyword>
<evidence type="ECO:0000256" key="11">
    <source>
        <dbReference type="ARBA" id="ARBA00023026"/>
    </source>
</evidence>
<dbReference type="InterPro" id="IPR008966">
    <property type="entry name" value="Adhesion_dom_sf"/>
</dbReference>
<dbReference type="KEGG" id="spaa:SPAPADRAFT_153035"/>
<evidence type="ECO:0000256" key="2">
    <source>
        <dbReference type="ARBA" id="ARBA00004609"/>
    </source>
</evidence>
<keyword evidence="20" id="KW-1185">Reference proteome</keyword>
<keyword evidence="6" id="KW-0964">Secreted</keyword>
<evidence type="ECO:0000256" key="4">
    <source>
        <dbReference type="ARBA" id="ARBA00022475"/>
    </source>
</evidence>
<evidence type="ECO:0000256" key="12">
    <source>
        <dbReference type="ARBA" id="ARBA00023136"/>
    </source>
</evidence>
<evidence type="ECO:0000256" key="1">
    <source>
        <dbReference type="ARBA" id="ARBA00004191"/>
    </source>
</evidence>